<sequence>MIIYIHFSWIRKWSHNCIASPADTFGRPDASKVRIDSCGFVTGQHFIYLFDYGDEWTFHVTVEEIDEQDTSTFIPILIEEKGDGPEQYFYGEWDEDE</sequence>
<evidence type="ECO:0000313" key="3">
    <source>
        <dbReference type="Proteomes" id="UP001303902"/>
    </source>
</evidence>
<dbReference type="Pfam" id="PF07929">
    <property type="entry name" value="PRiA4_ORF3"/>
    <property type="match status" value="1"/>
</dbReference>
<dbReference type="Proteomes" id="UP001303902">
    <property type="component" value="Chromosome"/>
</dbReference>
<organism evidence="2 3">
    <name type="scientific">Sporosarcina oncorhynchi</name>
    <dbReference type="NCBI Taxonomy" id="3056444"/>
    <lineage>
        <taxon>Bacteria</taxon>
        <taxon>Bacillati</taxon>
        <taxon>Bacillota</taxon>
        <taxon>Bacilli</taxon>
        <taxon>Bacillales</taxon>
        <taxon>Caryophanaceae</taxon>
        <taxon>Sporosarcina</taxon>
    </lineage>
</organism>
<dbReference type="SUPFAM" id="SSF159941">
    <property type="entry name" value="MM3350-like"/>
    <property type="match status" value="1"/>
</dbReference>
<feature type="domain" description="Plasmid pRiA4b Orf3-like" evidence="1">
    <location>
        <begin position="23"/>
        <end position="87"/>
    </location>
</feature>
<dbReference type="InterPro" id="IPR012912">
    <property type="entry name" value="Plasmid_pRiA4b_Orf3-like"/>
</dbReference>
<dbReference type="EMBL" id="CP129118">
    <property type="protein sequence ID" value="WOV88371.1"/>
    <property type="molecule type" value="Genomic_DNA"/>
</dbReference>
<protein>
    <recommendedName>
        <fullName evidence="1">Plasmid pRiA4b Orf3-like domain-containing protein</fullName>
    </recommendedName>
</protein>
<accession>A0ABZ0L733</accession>
<dbReference type="RefSeq" id="WP_317969359.1">
    <property type="nucleotide sequence ID" value="NZ_CP129118.1"/>
</dbReference>
<keyword evidence="3" id="KW-1185">Reference proteome</keyword>
<evidence type="ECO:0000313" key="2">
    <source>
        <dbReference type="EMBL" id="WOV88371.1"/>
    </source>
</evidence>
<dbReference type="Gene3D" id="3.10.290.30">
    <property type="entry name" value="MM3350-like"/>
    <property type="match status" value="1"/>
</dbReference>
<dbReference type="InterPro" id="IPR024047">
    <property type="entry name" value="MM3350-like_sf"/>
</dbReference>
<proteinExistence type="predicted"/>
<gene>
    <name evidence="2" type="ORF">QWT69_04400</name>
</gene>
<evidence type="ECO:0000259" key="1">
    <source>
        <dbReference type="Pfam" id="PF07929"/>
    </source>
</evidence>
<name>A0ABZ0L733_9BACL</name>
<reference evidence="2 3" key="1">
    <citation type="submission" date="2023-06" db="EMBL/GenBank/DDBJ databases">
        <title>Sporosarcina sp. nov., isolated from Korean tranditional fermented seafood 'Jeotgal'.</title>
        <authorList>
            <person name="Yang A.I."/>
            <person name="Shin N.-R."/>
        </authorList>
    </citation>
    <scope>NUCLEOTIDE SEQUENCE [LARGE SCALE GENOMIC DNA]</scope>
    <source>
        <strain evidence="2 3">T2O-4</strain>
    </source>
</reference>